<keyword evidence="1" id="KW-1133">Transmembrane helix</keyword>
<dbReference type="RefSeq" id="WP_054719715.1">
    <property type="nucleotide sequence ID" value="NZ_CP045068.1"/>
</dbReference>
<feature type="transmembrane region" description="Helical" evidence="1">
    <location>
        <begin position="62"/>
        <end position="95"/>
    </location>
</feature>
<keyword evidence="1" id="KW-0812">Transmembrane</keyword>
<gene>
    <name evidence="2" type="ORF">LM010_08310</name>
</gene>
<feature type="transmembrane region" description="Helical" evidence="1">
    <location>
        <begin position="6"/>
        <end position="26"/>
    </location>
</feature>
<proteinExistence type="predicted"/>
<dbReference type="AlphaFoldDB" id="A0A5P8JRL7"/>
<sequence>MQSLRFSLTSLIYGILMIGCGCLLYFRAQASSGIAYMVFGITAMLLGMILPGRFRDTGNADLAILTLSLSILFASADPAWVFGSSVIISLCFVIWTAWTRRQMQRLLVQMWQLADQYGYAVGQIQQLAIATNKLADYSKADWLLTRAKHTQFYPNSKAVRGVLDAMQVGRMA</sequence>
<evidence type="ECO:0000256" key="1">
    <source>
        <dbReference type="SAM" id="Phobius"/>
    </source>
</evidence>
<evidence type="ECO:0000313" key="3">
    <source>
        <dbReference type="Proteomes" id="UP000388452"/>
    </source>
</evidence>
<dbReference type="EMBL" id="CP045068">
    <property type="protein sequence ID" value="QFQ91424.1"/>
    <property type="molecule type" value="Genomic_DNA"/>
</dbReference>
<accession>A0A5P8JRL7</accession>
<dbReference type="Proteomes" id="UP000388452">
    <property type="component" value="Chromosome"/>
</dbReference>
<organism evidence="2 3">
    <name type="scientific">Lacticaseibacillus manihotivorans</name>
    <dbReference type="NCBI Taxonomy" id="88233"/>
    <lineage>
        <taxon>Bacteria</taxon>
        <taxon>Bacillati</taxon>
        <taxon>Bacillota</taxon>
        <taxon>Bacilli</taxon>
        <taxon>Lactobacillales</taxon>
        <taxon>Lactobacillaceae</taxon>
        <taxon>Lacticaseibacillus</taxon>
    </lineage>
</organism>
<feature type="transmembrane region" description="Helical" evidence="1">
    <location>
        <begin position="33"/>
        <end position="50"/>
    </location>
</feature>
<dbReference type="PROSITE" id="PS51257">
    <property type="entry name" value="PROKAR_LIPOPROTEIN"/>
    <property type="match status" value="1"/>
</dbReference>
<protein>
    <submittedName>
        <fullName evidence="2">Uncharacterized protein</fullName>
    </submittedName>
</protein>
<name>A0A5P8JRL7_9LACO</name>
<reference evidence="2 3" key="1">
    <citation type="submission" date="2019-10" db="EMBL/GenBank/DDBJ databases">
        <title>Genome sequencing of Lactobacillus manihotivorans.</title>
        <authorList>
            <person name="Kim K."/>
        </authorList>
    </citation>
    <scope>NUCLEOTIDE SEQUENCE [LARGE SCALE GENOMIC DNA]</scope>
    <source>
        <strain evidence="2 3">LM010</strain>
    </source>
</reference>
<evidence type="ECO:0000313" key="2">
    <source>
        <dbReference type="EMBL" id="QFQ91424.1"/>
    </source>
</evidence>
<keyword evidence="1" id="KW-0472">Membrane</keyword>